<dbReference type="RefSeq" id="WP_106528696.1">
    <property type="nucleotide sequence ID" value="NZ_PYAW01000002.1"/>
</dbReference>
<feature type="signal peptide" evidence="2">
    <location>
        <begin position="1"/>
        <end position="21"/>
    </location>
</feature>
<dbReference type="OrthoDB" id="9809670at2"/>
<accession>A0A2P8HQ30</accession>
<reference evidence="4 5" key="1">
    <citation type="submission" date="2018-03" db="EMBL/GenBank/DDBJ databases">
        <title>Genomic Encyclopedia of Archaeal and Bacterial Type Strains, Phase II (KMG-II): from individual species to whole genera.</title>
        <authorList>
            <person name="Goeker M."/>
        </authorList>
    </citation>
    <scope>NUCLEOTIDE SEQUENCE [LARGE SCALE GENOMIC DNA]</scope>
    <source>
        <strain evidence="4 5">DSM 24859</strain>
    </source>
</reference>
<dbReference type="EMBL" id="PYAW01000002">
    <property type="protein sequence ID" value="PSL48306.1"/>
    <property type="molecule type" value="Genomic_DNA"/>
</dbReference>
<keyword evidence="2" id="KW-0732">Signal</keyword>
<keyword evidence="1" id="KW-1133">Transmembrane helix</keyword>
<evidence type="ECO:0000313" key="4">
    <source>
        <dbReference type="EMBL" id="PSL48306.1"/>
    </source>
</evidence>
<gene>
    <name evidence="4" type="ORF">CLV51_1021173</name>
</gene>
<organism evidence="4 5">
    <name type="scientific">Chitinophaga niastensis</name>
    <dbReference type="NCBI Taxonomy" id="536980"/>
    <lineage>
        <taxon>Bacteria</taxon>
        <taxon>Pseudomonadati</taxon>
        <taxon>Bacteroidota</taxon>
        <taxon>Chitinophagia</taxon>
        <taxon>Chitinophagales</taxon>
        <taxon>Chitinophagaceae</taxon>
        <taxon>Chitinophaga</taxon>
    </lineage>
</organism>
<evidence type="ECO:0000256" key="2">
    <source>
        <dbReference type="SAM" id="SignalP"/>
    </source>
</evidence>
<evidence type="ECO:0000256" key="1">
    <source>
        <dbReference type="SAM" id="Phobius"/>
    </source>
</evidence>
<dbReference type="InterPro" id="IPR010559">
    <property type="entry name" value="Sig_transdc_His_kin_internal"/>
</dbReference>
<dbReference type="InterPro" id="IPR036890">
    <property type="entry name" value="HATPase_C_sf"/>
</dbReference>
<dbReference type="Pfam" id="PF06580">
    <property type="entry name" value="His_kinase"/>
    <property type="match status" value="1"/>
</dbReference>
<dbReference type="GO" id="GO:0000155">
    <property type="term" value="F:phosphorelay sensor kinase activity"/>
    <property type="evidence" value="ECO:0007669"/>
    <property type="project" value="InterPro"/>
</dbReference>
<feature type="domain" description="Signal transduction histidine kinase internal region" evidence="3">
    <location>
        <begin position="359"/>
        <end position="436"/>
    </location>
</feature>
<dbReference type="SUPFAM" id="SSF55874">
    <property type="entry name" value="ATPase domain of HSP90 chaperone/DNA topoisomerase II/histidine kinase"/>
    <property type="match status" value="1"/>
</dbReference>
<name>A0A2P8HQ30_CHINA</name>
<keyword evidence="4" id="KW-0808">Transferase</keyword>
<comment type="caution">
    <text evidence="4">The sequence shown here is derived from an EMBL/GenBank/DDBJ whole genome shotgun (WGS) entry which is preliminary data.</text>
</comment>
<dbReference type="PANTHER" id="PTHR34220">
    <property type="entry name" value="SENSOR HISTIDINE KINASE YPDA"/>
    <property type="match status" value="1"/>
</dbReference>
<feature type="chain" id="PRO_5015197691" evidence="2">
    <location>
        <begin position="22"/>
        <end position="555"/>
    </location>
</feature>
<dbReference type="PANTHER" id="PTHR34220:SF7">
    <property type="entry name" value="SENSOR HISTIDINE KINASE YPDA"/>
    <property type="match status" value="1"/>
</dbReference>
<feature type="transmembrane region" description="Helical" evidence="1">
    <location>
        <begin position="324"/>
        <end position="344"/>
    </location>
</feature>
<protein>
    <submittedName>
        <fullName evidence="4">Histidine kinase</fullName>
    </submittedName>
</protein>
<dbReference type="GO" id="GO:0016020">
    <property type="term" value="C:membrane"/>
    <property type="evidence" value="ECO:0007669"/>
    <property type="project" value="InterPro"/>
</dbReference>
<evidence type="ECO:0000259" key="3">
    <source>
        <dbReference type="Pfam" id="PF06580"/>
    </source>
</evidence>
<keyword evidence="5" id="KW-1185">Reference proteome</keyword>
<evidence type="ECO:0000313" key="5">
    <source>
        <dbReference type="Proteomes" id="UP000240971"/>
    </source>
</evidence>
<proteinExistence type="predicted"/>
<dbReference type="AlphaFoldDB" id="A0A2P8HQ30"/>
<dbReference type="Gene3D" id="3.30.565.10">
    <property type="entry name" value="Histidine kinase-like ATPase, C-terminal domain"/>
    <property type="match status" value="1"/>
</dbReference>
<keyword evidence="1" id="KW-0472">Membrane</keyword>
<keyword evidence="4" id="KW-0418">Kinase</keyword>
<sequence length="555" mass="63564">MNKGMFLVLLVLLFSVPTANAQLYFREKSSQHFMLPGFQMTLSNNFESAHHPYSPVYIALPFKDEYFTVYGEHLILSAFKRDSLIQLANFQGGLFRDSSLQDSNAFPFAALQARVVRNGAVLRDWQYISNMTSFEDRAVTYTANPRKPAPSYWLVNDTLAIGDSILIELRKKNEQPFLRLHAKRENAHTQPFMMSYLSDSSTSTELSFISKQLLYSLNRVYDTRFYSDWPGGGLQLRNARVSANSRLAFYFREETSHTMDSIYSYRILGGQYKDTAWQKTDGLILMASLLHNADYTLEVKYADGHGQLSTYTFNTPPLWYQTSWFKIIIFALAVAILLLLFFVSRARKNKRKMKYLQLEMQALHAQMNPHFLFNALGSIQGLMNDQQTAKANKYLTGFATLLRSAVSQGSKAFVPLSVELKNLDNYIELERLRFGFRYELEVSPAIQTDQIDVPPLLAQPLIENAAKHGLSGKRENGMLRIHITKENADLLFLVIDDGNGFDPDKPANGHGIRLTQARIALFNRMYKYRKILLEISSSSNGTRCCLRFKNWMDND</sequence>
<dbReference type="InterPro" id="IPR050640">
    <property type="entry name" value="Bact_2-comp_sensor_kinase"/>
</dbReference>
<keyword evidence="1" id="KW-0812">Transmembrane</keyword>
<dbReference type="Proteomes" id="UP000240971">
    <property type="component" value="Unassembled WGS sequence"/>
</dbReference>